<gene>
    <name evidence="2" type="ORF">SP90_13760</name>
</gene>
<sequence>MYYEITQDGAGFLPSETARMDVDGLYIRSLALAYIFTGASGILLINSSPALSALSILKQMPLLGTPHSLHIIQRHEEETDAAESVKRLCSRDLPSLQITHESTAATSLLMETNATVITDGNQISQAEFSIITPPEREKRMAINWLNNLFPPLMLDDVHVDLQFNGEVYLEMPVLQLTQQRMKVLARRQARPEPYMTALKHGLCMGLFDLRPTFVQSPSPLTHTS</sequence>
<evidence type="ECO:0000256" key="1">
    <source>
        <dbReference type="SAM" id="Phobius"/>
    </source>
</evidence>
<dbReference type="RefSeq" id="WP_066857436.1">
    <property type="nucleotide sequence ID" value="NZ_JXMS01000028.1"/>
</dbReference>
<accession>A0A1B7XA48</accession>
<comment type="caution">
    <text evidence="2">The sequence shown here is derived from an EMBL/GenBank/DDBJ whole genome shotgun (WGS) entry which is preliminary data.</text>
</comment>
<dbReference type="PATRIC" id="fig|1560234.3.peg.1867"/>
<dbReference type="AlphaFoldDB" id="A0A1B7XA48"/>
<proteinExistence type="predicted"/>
<keyword evidence="1" id="KW-0812">Transmembrane</keyword>
<keyword evidence="1" id="KW-1133">Transmembrane helix</keyword>
<keyword evidence="1" id="KW-0472">Membrane</keyword>
<keyword evidence="3" id="KW-1185">Reference proteome</keyword>
<reference evidence="2 3" key="1">
    <citation type="submission" date="2015-01" db="EMBL/GenBank/DDBJ databases">
        <title>Desulfovibrio sp. JC271 draft genome sequence.</title>
        <authorList>
            <person name="Shivani Y."/>
            <person name="Subhash Y."/>
            <person name="Sasikala C."/>
            <person name="Ramana C.V."/>
        </authorList>
    </citation>
    <scope>NUCLEOTIDE SEQUENCE [LARGE SCALE GENOMIC DNA]</scope>
    <source>
        <strain evidence="2 3">JC271</strain>
    </source>
</reference>
<evidence type="ECO:0000313" key="2">
    <source>
        <dbReference type="EMBL" id="OBQ46254.1"/>
    </source>
</evidence>
<dbReference type="EMBL" id="JXMS01000028">
    <property type="protein sequence ID" value="OBQ46254.1"/>
    <property type="molecule type" value="Genomic_DNA"/>
</dbReference>
<name>A0A1B7XA48_9BACT</name>
<feature type="transmembrane region" description="Helical" evidence="1">
    <location>
        <begin position="25"/>
        <end position="45"/>
    </location>
</feature>
<dbReference type="OrthoDB" id="5464867at2"/>
<dbReference type="Proteomes" id="UP000091979">
    <property type="component" value="Unassembled WGS sequence"/>
</dbReference>
<evidence type="ECO:0000313" key="3">
    <source>
        <dbReference type="Proteomes" id="UP000091979"/>
    </source>
</evidence>
<organism evidence="2 3">
    <name type="scientific">Halodesulfovibrio spirochaetisodalis</name>
    <dbReference type="NCBI Taxonomy" id="1560234"/>
    <lineage>
        <taxon>Bacteria</taxon>
        <taxon>Pseudomonadati</taxon>
        <taxon>Thermodesulfobacteriota</taxon>
        <taxon>Desulfovibrionia</taxon>
        <taxon>Desulfovibrionales</taxon>
        <taxon>Desulfovibrionaceae</taxon>
        <taxon>Halodesulfovibrio</taxon>
    </lineage>
</organism>
<protein>
    <submittedName>
        <fullName evidence="2">Uncharacterized protein</fullName>
    </submittedName>
</protein>